<keyword evidence="3 4" id="KW-0949">S-adenosyl-L-methionine</keyword>
<comment type="caution">
    <text evidence="5">The sequence shown here is derived from an EMBL/GenBank/DDBJ whole genome shotgun (WGS) entry which is preliminary data.</text>
</comment>
<dbReference type="GeneID" id="92376577"/>
<dbReference type="CDD" id="cd02440">
    <property type="entry name" value="AdoMet_MTases"/>
    <property type="match status" value="1"/>
</dbReference>
<dbReference type="PROSITE" id="PS01231">
    <property type="entry name" value="TRMA_2"/>
    <property type="match status" value="1"/>
</dbReference>
<feature type="binding site" evidence="4">
    <location>
        <position position="425"/>
    </location>
    <ligand>
        <name>S-adenosyl-L-methionine</name>
        <dbReference type="ChEBI" id="CHEBI:59789"/>
    </ligand>
</feature>
<evidence type="ECO:0000256" key="2">
    <source>
        <dbReference type="ARBA" id="ARBA00022679"/>
    </source>
</evidence>
<dbReference type="Pfam" id="PF05958">
    <property type="entry name" value="tRNA_U5-meth_tr"/>
    <property type="match status" value="1"/>
</dbReference>
<feature type="binding site" evidence="4">
    <location>
        <position position="375"/>
    </location>
    <ligand>
        <name>S-adenosyl-L-methionine</name>
        <dbReference type="ChEBI" id="CHEBI:59789"/>
    </ligand>
</feature>
<dbReference type="Gene3D" id="3.40.50.150">
    <property type="entry name" value="Vaccinia Virus protein VP39"/>
    <property type="match status" value="1"/>
</dbReference>
<comment type="similarity">
    <text evidence="4">Belongs to the class I-like SAM-binding methyltransferase superfamily. RNA M5U methyltransferase family.</text>
</comment>
<dbReference type="PANTHER" id="PTHR45904:SF2">
    <property type="entry name" value="TRNA (URACIL-5-)-METHYLTRANSFERASE HOMOLOG A"/>
    <property type="match status" value="1"/>
</dbReference>
<dbReference type="RefSeq" id="XP_067081777.1">
    <property type="nucleotide sequence ID" value="XM_067225676.1"/>
</dbReference>
<dbReference type="Gene3D" id="2.40.50.1070">
    <property type="match status" value="1"/>
</dbReference>
<accession>A0A1G4IFY8</accession>
<dbReference type="InterPro" id="IPR045850">
    <property type="entry name" value="TRM2_met"/>
</dbReference>
<dbReference type="InterPro" id="IPR029063">
    <property type="entry name" value="SAM-dependent_MTases_sf"/>
</dbReference>
<keyword evidence="6" id="KW-1185">Reference proteome</keyword>
<feature type="binding site" evidence="4">
    <location>
        <position position="477"/>
    </location>
    <ligand>
        <name>S-adenosyl-L-methionine</name>
        <dbReference type="ChEBI" id="CHEBI:59789"/>
    </ligand>
</feature>
<protein>
    <submittedName>
        <fullName evidence="5">tRNA (Uracil-5-)-methyltransferase, putative</fullName>
    </submittedName>
</protein>
<keyword evidence="2 4" id="KW-0808">Transferase</keyword>
<evidence type="ECO:0000256" key="4">
    <source>
        <dbReference type="PROSITE-ProRule" id="PRU01024"/>
    </source>
</evidence>
<dbReference type="VEuPathDB" id="TriTrypDB:TEOVI_000263700"/>
<feature type="active site" description="Nucleophile" evidence="4">
    <location>
        <position position="505"/>
    </location>
</feature>
<gene>
    <name evidence="5" type="ORF">TEOVI_000263700</name>
</gene>
<dbReference type="Proteomes" id="UP000195570">
    <property type="component" value="Unassembled WGS sequence"/>
</dbReference>
<name>A0A1G4IFY8_TRYEQ</name>
<sequence length="559" mass="61591">MEGTECGTEQAKSSVPLRTHSNENLLKFDTHDKYSTVASVKKAIMRSLPPPKTNVPPQPLFTGLLRMAKSPNTPLLFLAFETPEHRAAAAEMLSTMSFRGRKPWHEVPVTPRDLQLTYKGAGRKRERTEDAEGQSKVTQWGGCPMEEQLQRKKKHCLQVMRAITLGGGSEYEKLFTGIHPSPHQTGYRNHVQFTFGFTEAGEATIGFLKGSVIDGIYAIESVLEKDIETVNPLAKLVADAVMTVYHLFKPLEKGGLEVYDKIKEEGFWRRLQVRHNVLGEVMVDAEMDTESVAEDIVASVKAQLVAALQGETLRKKLCAAHGKDTANIVSVQYHHGTGMNPAPPEAPRHVLFGSATLTEHLLGLQFELSPTSFFQVNTAGMELLLRETVAVAELTPETTLLDLCCGTGTIGIALAKHVKRVIGIELVESAVRDARLNAERNGVRNATFNCGRVEHLLPSVISQLSPEDRKDIVAILDPPRAGVTPTVLKWIRGTATIRRLVYISCEQKALQRDCPPLTKPATKAYRESPFNVVAGFAIDMFPHTPHVEMVAVLSRSNSS</sequence>
<dbReference type="GO" id="GO:0008173">
    <property type="term" value="F:RNA methyltransferase activity"/>
    <property type="evidence" value="ECO:0007669"/>
    <property type="project" value="InterPro"/>
</dbReference>
<dbReference type="GO" id="GO:0032259">
    <property type="term" value="P:methylation"/>
    <property type="evidence" value="ECO:0007669"/>
    <property type="project" value="UniProtKB-KW"/>
</dbReference>
<reference evidence="5" key="1">
    <citation type="submission" date="2016-09" db="EMBL/GenBank/DDBJ databases">
        <authorList>
            <person name="Hebert L."/>
            <person name="Moumen B."/>
        </authorList>
    </citation>
    <scope>NUCLEOTIDE SEQUENCE [LARGE SCALE GENOMIC DNA]</scope>
    <source>
        <strain evidence="5">OVI</strain>
    </source>
</reference>
<dbReference type="SUPFAM" id="SSF53335">
    <property type="entry name" value="S-adenosyl-L-methionine-dependent methyltransferases"/>
    <property type="match status" value="1"/>
</dbReference>
<comment type="caution">
    <text evidence="4">Lacks conserved residue(s) required for the propagation of feature annotation.</text>
</comment>
<dbReference type="EMBL" id="CZPT02001561">
    <property type="protein sequence ID" value="SCU71057.1"/>
    <property type="molecule type" value="Genomic_DNA"/>
</dbReference>
<dbReference type="PANTHER" id="PTHR45904">
    <property type="entry name" value="TRNA (URACIL-5-)-METHYLTRANSFERASE"/>
    <property type="match status" value="1"/>
</dbReference>
<dbReference type="AlphaFoldDB" id="A0A1G4IFY8"/>
<dbReference type="GO" id="GO:0006396">
    <property type="term" value="P:RNA processing"/>
    <property type="evidence" value="ECO:0007669"/>
    <property type="project" value="InterPro"/>
</dbReference>
<dbReference type="InterPro" id="IPR030391">
    <property type="entry name" value="MeTrfase_TrmA_CS"/>
</dbReference>
<proteinExistence type="inferred from homology"/>
<dbReference type="InterPro" id="IPR010280">
    <property type="entry name" value="U5_MeTrfase_fam"/>
</dbReference>
<organism evidence="5 6">
    <name type="scientific">Trypanosoma equiperdum</name>
    <dbReference type="NCBI Taxonomy" id="5694"/>
    <lineage>
        <taxon>Eukaryota</taxon>
        <taxon>Discoba</taxon>
        <taxon>Euglenozoa</taxon>
        <taxon>Kinetoplastea</taxon>
        <taxon>Metakinetoplastina</taxon>
        <taxon>Trypanosomatida</taxon>
        <taxon>Trypanosomatidae</taxon>
        <taxon>Trypanosoma</taxon>
    </lineage>
</organism>
<evidence type="ECO:0000256" key="1">
    <source>
        <dbReference type="ARBA" id="ARBA00022603"/>
    </source>
</evidence>
<dbReference type="PROSITE" id="PS51687">
    <property type="entry name" value="SAM_MT_RNA_M5U"/>
    <property type="match status" value="1"/>
</dbReference>
<evidence type="ECO:0000256" key="3">
    <source>
        <dbReference type="ARBA" id="ARBA00022691"/>
    </source>
</evidence>
<keyword evidence="1 4" id="KW-0489">Methyltransferase</keyword>
<evidence type="ECO:0000313" key="6">
    <source>
        <dbReference type="Proteomes" id="UP000195570"/>
    </source>
</evidence>
<evidence type="ECO:0000313" key="5">
    <source>
        <dbReference type="EMBL" id="SCU71057.1"/>
    </source>
</evidence>
<dbReference type="GO" id="GO:0003723">
    <property type="term" value="F:RNA binding"/>
    <property type="evidence" value="ECO:0007669"/>
    <property type="project" value="TreeGrafter"/>
</dbReference>